<evidence type="ECO:0000256" key="10">
    <source>
        <dbReference type="ARBA" id="ARBA00023270"/>
    </source>
</evidence>
<organism evidence="16 17">
    <name type="scientific">[Clostridium] aminophilum</name>
    <dbReference type="NCBI Taxonomy" id="1526"/>
    <lineage>
        <taxon>Bacteria</taxon>
        <taxon>Bacillati</taxon>
        <taxon>Bacillota</taxon>
        <taxon>Clostridia</taxon>
        <taxon>Lachnospirales</taxon>
        <taxon>Lachnospiraceae</taxon>
    </lineage>
</organism>
<evidence type="ECO:0000256" key="9">
    <source>
        <dbReference type="ARBA" id="ARBA00023239"/>
    </source>
</evidence>
<keyword evidence="6 12" id="KW-0028">Amino-acid biosynthesis</keyword>
<comment type="subcellular location">
    <subcellularLocation>
        <location evidence="12">Cytoplasm</location>
    </subcellularLocation>
</comment>
<dbReference type="InterPro" id="IPR005263">
    <property type="entry name" value="DapA"/>
</dbReference>
<evidence type="ECO:0000256" key="6">
    <source>
        <dbReference type="ARBA" id="ARBA00022605"/>
    </source>
</evidence>
<keyword evidence="9 12" id="KW-0456">Lyase</keyword>
<dbReference type="Proteomes" id="UP000199820">
    <property type="component" value="Unassembled WGS sequence"/>
</dbReference>
<dbReference type="InterPro" id="IPR020624">
    <property type="entry name" value="Schiff_base-form_aldolases_CS"/>
</dbReference>
<evidence type="ECO:0000256" key="2">
    <source>
        <dbReference type="ARBA" id="ARBA00005120"/>
    </source>
</evidence>
<proteinExistence type="inferred from homology"/>
<dbReference type="STRING" id="1526.SAMN02910262_00636"/>
<gene>
    <name evidence="12" type="primary">dapA</name>
    <name evidence="16" type="ORF">SAMN04487771_1003122</name>
</gene>
<feature type="binding site" evidence="12 15">
    <location>
        <position position="206"/>
    </location>
    <ligand>
        <name>pyruvate</name>
        <dbReference type="ChEBI" id="CHEBI:15361"/>
    </ligand>
</feature>
<dbReference type="eggNOG" id="COG0329">
    <property type="taxonomic scope" value="Bacteria"/>
</dbReference>
<evidence type="ECO:0000256" key="13">
    <source>
        <dbReference type="PIRNR" id="PIRNR001365"/>
    </source>
</evidence>
<dbReference type="EMBL" id="FOIL01000003">
    <property type="protein sequence ID" value="SET03008.1"/>
    <property type="molecule type" value="Genomic_DNA"/>
</dbReference>
<dbReference type="CDD" id="cd00950">
    <property type="entry name" value="DHDPS"/>
    <property type="match status" value="1"/>
</dbReference>
<comment type="catalytic activity">
    <reaction evidence="11 12">
        <text>L-aspartate 4-semialdehyde + pyruvate = (2S,4S)-4-hydroxy-2,3,4,5-tetrahydrodipicolinate + H2O + H(+)</text>
        <dbReference type="Rhea" id="RHEA:34171"/>
        <dbReference type="ChEBI" id="CHEBI:15361"/>
        <dbReference type="ChEBI" id="CHEBI:15377"/>
        <dbReference type="ChEBI" id="CHEBI:15378"/>
        <dbReference type="ChEBI" id="CHEBI:67139"/>
        <dbReference type="ChEBI" id="CHEBI:537519"/>
        <dbReference type="EC" id="4.3.3.7"/>
    </reaction>
</comment>
<evidence type="ECO:0000256" key="15">
    <source>
        <dbReference type="PIRSR" id="PIRSR001365-2"/>
    </source>
</evidence>
<comment type="similarity">
    <text evidence="3 12 13">Belongs to the DapA family.</text>
</comment>
<evidence type="ECO:0000256" key="7">
    <source>
        <dbReference type="ARBA" id="ARBA00022915"/>
    </source>
</evidence>
<dbReference type="Gene3D" id="3.20.20.70">
    <property type="entry name" value="Aldolase class I"/>
    <property type="match status" value="1"/>
</dbReference>
<comment type="pathway">
    <text evidence="2 12">Amino-acid biosynthesis; L-lysine biosynthesis via DAP pathway; (S)-tetrahydrodipicolinate from L-aspartate: step 3/4.</text>
</comment>
<dbReference type="HAMAP" id="MF_00418">
    <property type="entry name" value="DapA"/>
    <property type="match status" value="1"/>
</dbReference>
<keyword evidence="5 12" id="KW-0963">Cytoplasm</keyword>
<dbReference type="SMART" id="SM01130">
    <property type="entry name" value="DHDPS"/>
    <property type="match status" value="1"/>
</dbReference>
<evidence type="ECO:0000256" key="4">
    <source>
        <dbReference type="ARBA" id="ARBA00012086"/>
    </source>
</evidence>
<dbReference type="PROSITE" id="PS00665">
    <property type="entry name" value="DHDPS_1"/>
    <property type="match status" value="1"/>
</dbReference>
<sequence length="294" mass="31478">MSVFTGAGVALVTPFHADGTVNYDKLDELLEEQVKGGTDAIVICGTTGESATLTEEEHSEVIRFACERIKGRIPVVAGTGSNCTETAIQLSREAEADGADAVLLVSPYYNKTTQKGLKEHYQAIADEIHIPAILYNVPSRTGVNIKPETIAWLCGNVENIVGVKEASGDFSAIAQIANLSDGTVDIWSGNDDQTVPMMALGAKGVISVWSNVAPTAVHDMCRAFFDGDTARAMKTQIEAIPLLNALFCETNPIPVKTAMNLMGKNVGPFRRPLVDMEPENLERLKKAMQGAGLL</sequence>
<evidence type="ECO:0000313" key="16">
    <source>
        <dbReference type="EMBL" id="SET03008.1"/>
    </source>
</evidence>
<dbReference type="GO" id="GO:0008840">
    <property type="term" value="F:4-hydroxy-tetrahydrodipicolinate synthase activity"/>
    <property type="evidence" value="ECO:0007669"/>
    <property type="project" value="UniProtKB-UniRule"/>
</dbReference>
<keyword evidence="8 12" id="KW-0457">Lysine biosynthesis</keyword>
<dbReference type="UniPathway" id="UPA00034">
    <property type="reaction ID" value="UER00017"/>
</dbReference>
<dbReference type="OrthoDB" id="9782828at2"/>
<dbReference type="RefSeq" id="WP_074648353.1">
    <property type="nucleotide sequence ID" value="NZ_FOIL01000003.1"/>
</dbReference>
<dbReference type="PANTHER" id="PTHR12128">
    <property type="entry name" value="DIHYDRODIPICOLINATE SYNTHASE"/>
    <property type="match status" value="1"/>
</dbReference>
<dbReference type="SUPFAM" id="SSF51569">
    <property type="entry name" value="Aldolase"/>
    <property type="match status" value="1"/>
</dbReference>
<keyword evidence="10 12" id="KW-0704">Schiff base</keyword>
<dbReference type="AlphaFoldDB" id="A0A1I0B8C3"/>
<keyword evidence="7 12" id="KW-0220">Diaminopimelate biosynthesis</keyword>
<dbReference type="InterPro" id="IPR002220">
    <property type="entry name" value="DapA-like"/>
</dbReference>
<evidence type="ECO:0000256" key="8">
    <source>
        <dbReference type="ARBA" id="ARBA00023154"/>
    </source>
</evidence>
<evidence type="ECO:0000256" key="14">
    <source>
        <dbReference type="PIRSR" id="PIRSR001365-1"/>
    </source>
</evidence>
<evidence type="ECO:0000256" key="3">
    <source>
        <dbReference type="ARBA" id="ARBA00007592"/>
    </source>
</evidence>
<dbReference type="PIRSF" id="PIRSF001365">
    <property type="entry name" value="DHDPS"/>
    <property type="match status" value="1"/>
</dbReference>
<keyword evidence="17" id="KW-1185">Reference proteome</keyword>
<feature type="active site" description="Proton donor/acceptor" evidence="12 14">
    <location>
        <position position="135"/>
    </location>
</feature>
<feature type="binding site" evidence="12 15">
    <location>
        <position position="47"/>
    </location>
    <ligand>
        <name>pyruvate</name>
        <dbReference type="ChEBI" id="CHEBI:15361"/>
    </ligand>
</feature>
<dbReference type="PRINTS" id="PR00146">
    <property type="entry name" value="DHPICSNTHASE"/>
</dbReference>
<feature type="site" description="Part of a proton relay during catalysis" evidence="12">
    <location>
        <position position="46"/>
    </location>
</feature>
<dbReference type="InterPro" id="IPR020625">
    <property type="entry name" value="Schiff_base-form_aldolases_AS"/>
</dbReference>
<dbReference type="PANTHER" id="PTHR12128:SF66">
    <property type="entry name" value="4-HYDROXY-2-OXOGLUTARATE ALDOLASE, MITOCHONDRIAL"/>
    <property type="match status" value="1"/>
</dbReference>
<evidence type="ECO:0000256" key="1">
    <source>
        <dbReference type="ARBA" id="ARBA00003294"/>
    </source>
</evidence>
<comment type="caution">
    <text evidence="12">Was originally thought to be a dihydrodipicolinate synthase (DHDPS), catalyzing the condensation of (S)-aspartate-beta-semialdehyde [(S)-ASA] and pyruvate to dihydrodipicolinate (DHDP). However, it was shown in E.coli that the product of the enzymatic reaction is not dihydrodipicolinate but in fact (4S)-4-hydroxy-2,3,4,5-tetrahydro-(2S)-dipicolinic acid (HTPA), and that the consecutive dehydration reaction leading to DHDP is not spontaneous but catalyzed by DapB.</text>
</comment>
<comment type="function">
    <text evidence="1 12">Catalyzes the condensation of (S)-aspartate-beta-semialdehyde [(S)-ASA] and pyruvate to 4-hydroxy-tetrahydrodipicolinate (HTPA).</text>
</comment>
<reference evidence="16 17" key="1">
    <citation type="submission" date="2016-10" db="EMBL/GenBank/DDBJ databases">
        <authorList>
            <person name="de Groot N.N."/>
        </authorList>
    </citation>
    <scope>NUCLEOTIDE SEQUENCE [LARGE SCALE GENOMIC DNA]</scope>
    <source>
        <strain evidence="16 17">KH1P1</strain>
    </source>
</reference>
<name>A0A1I0B8C3_9FIRM</name>
<dbReference type="GO" id="GO:0005829">
    <property type="term" value="C:cytosol"/>
    <property type="evidence" value="ECO:0007669"/>
    <property type="project" value="TreeGrafter"/>
</dbReference>
<evidence type="ECO:0000256" key="12">
    <source>
        <dbReference type="HAMAP-Rule" id="MF_00418"/>
    </source>
</evidence>
<dbReference type="Pfam" id="PF00701">
    <property type="entry name" value="DHDPS"/>
    <property type="match status" value="1"/>
</dbReference>
<dbReference type="PROSITE" id="PS00666">
    <property type="entry name" value="DHDPS_2"/>
    <property type="match status" value="1"/>
</dbReference>
<dbReference type="InterPro" id="IPR013785">
    <property type="entry name" value="Aldolase_TIM"/>
</dbReference>
<evidence type="ECO:0000313" key="17">
    <source>
        <dbReference type="Proteomes" id="UP000199820"/>
    </source>
</evidence>
<comment type="subunit">
    <text evidence="12">Homotetramer; dimer of dimers.</text>
</comment>
<dbReference type="NCBIfam" id="TIGR00674">
    <property type="entry name" value="dapA"/>
    <property type="match status" value="1"/>
</dbReference>
<feature type="active site" description="Schiff-base intermediate with substrate" evidence="12 14">
    <location>
        <position position="164"/>
    </location>
</feature>
<dbReference type="GO" id="GO:0019877">
    <property type="term" value="P:diaminopimelate biosynthetic process"/>
    <property type="evidence" value="ECO:0007669"/>
    <property type="project" value="UniProtKB-UniRule"/>
</dbReference>
<feature type="site" description="Part of a proton relay during catalysis" evidence="12">
    <location>
        <position position="109"/>
    </location>
</feature>
<evidence type="ECO:0000256" key="5">
    <source>
        <dbReference type="ARBA" id="ARBA00022490"/>
    </source>
</evidence>
<protein>
    <recommendedName>
        <fullName evidence="4 12">4-hydroxy-tetrahydrodipicolinate synthase</fullName>
        <shortName evidence="12">HTPA synthase</shortName>
        <ecNumber evidence="4 12">4.3.3.7</ecNumber>
    </recommendedName>
</protein>
<evidence type="ECO:0000256" key="11">
    <source>
        <dbReference type="ARBA" id="ARBA00047836"/>
    </source>
</evidence>
<accession>A0A1I0B8C3</accession>
<dbReference type="EC" id="4.3.3.7" evidence="4 12"/>
<dbReference type="GO" id="GO:0009089">
    <property type="term" value="P:lysine biosynthetic process via diaminopimelate"/>
    <property type="evidence" value="ECO:0007669"/>
    <property type="project" value="UniProtKB-UniRule"/>
</dbReference>